<protein>
    <submittedName>
        <fullName evidence="6">Carbohydrate kinase</fullName>
    </submittedName>
</protein>
<evidence type="ECO:0000256" key="3">
    <source>
        <dbReference type="ARBA" id="ARBA00022777"/>
    </source>
</evidence>
<dbReference type="GO" id="GO:0006071">
    <property type="term" value="P:glycerol metabolic process"/>
    <property type="evidence" value="ECO:0007669"/>
    <property type="project" value="TreeGrafter"/>
</dbReference>
<name>A0AAE3H667_9BACT</name>
<dbReference type="Gene3D" id="3.30.420.40">
    <property type="match status" value="2"/>
</dbReference>
<dbReference type="InterPro" id="IPR049382">
    <property type="entry name" value="FGGY_C_2"/>
</dbReference>
<feature type="domain" description="Carbohydrate kinase FGGY N-terminal" evidence="4">
    <location>
        <begin position="5"/>
        <end position="193"/>
    </location>
</feature>
<dbReference type="EMBL" id="RJUF01000194">
    <property type="protein sequence ID" value="MCP9765979.1"/>
    <property type="molecule type" value="Genomic_DNA"/>
</dbReference>
<evidence type="ECO:0000259" key="5">
    <source>
        <dbReference type="Pfam" id="PF21546"/>
    </source>
</evidence>
<dbReference type="RefSeq" id="WP_255039688.1">
    <property type="nucleotide sequence ID" value="NZ_RJUF01000194.1"/>
</dbReference>
<feature type="domain" description="Carbohydrate kinase FGGY C-terminal" evidence="5">
    <location>
        <begin position="241"/>
        <end position="432"/>
    </location>
</feature>
<keyword evidence="2" id="KW-0808">Transferase</keyword>
<dbReference type="Pfam" id="PF21546">
    <property type="entry name" value="FGGY_C_2"/>
    <property type="match status" value="1"/>
</dbReference>
<reference evidence="6 7" key="1">
    <citation type="submission" date="2018-11" db="EMBL/GenBank/DDBJ databases">
        <title>Novel bacteria species description.</title>
        <authorList>
            <person name="Han J.-H."/>
        </authorList>
    </citation>
    <scope>NUCLEOTIDE SEQUENCE [LARGE SCALE GENOMIC DNA]</scope>
    <source>
        <strain evidence="6 7">KCTC23259</strain>
    </source>
</reference>
<accession>A0AAE3H667</accession>
<dbReference type="GO" id="GO:0005829">
    <property type="term" value="C:cytosol"/>
    <property type="evidence" value="ECO:0007669"/>
    <property type="project" value="TreeGrafter"/>
</dbReference>
<comment type="similarity">
    <text evidence="1">Belongs to the FGGY kinase family.</text>
</comment>
<gene>
    <name evidence="6" type="ORF">EGI31_23835</name>
</gene>
<dbReference type="AlphaFoldDB" id="A0AAE3H667"/>
<evidence type="ECO:0000259" key="4">
    <source>
        <dbReference type="Pfam" id="PF00370"/>
    </source>
</evidence>
<organism evidence="6 7">
    <name type="scientific">Lacihabitans soyangensis</name>
    <dbReference type="NCBI Taxonomy" id="869394"/>
    <lineage>
        <taxon>Bacteria</taxon>
        <taxon>Pseudomonadati</taxon>
        <taxon>Bacteroidota</taxon>
        <taxon>Cytophagia</taxon>
        <taxon>Cytophagales</taxon>
        <taxon>Leadbetterellaceae</taxon>
        <taxon>Lacihabitans</taxon>
    </lineage>
</organism>
<comment type="caution">
    <text evidence="6">The sequence shown here is derived from an EMBL/GenBank/DDBJ whole genome shotgun (WGS) entry which is preliminary data.</text>
</comment>
<keyword evidence="3 6" id="KW-0418">Kinase</keyword>
<dbReference type="Proteomes" id="UP001204144">
    <property type="component" value="Unassembled WGS sequence"/>
</dbReference>
<evidence type="ECO:0000256" key="1">
    <source>
        <dbReference type="ARBA" id="ARBA00009156"/>
    </source>
</evidence>
<sequence length="451" mass="51464">MQNICVVFDIGKTNKKILAFNESYEVVYEKQTSFPEILDDDGEACDDLFSLTNWLKSEFELLKNNPDFSIKGLNFSGYGASLVHLDHQGNPIAPLYNYLKSFPKELKKTFEEKYGPLVTFFSDTASPDLGMLNSGMQLYWLKYKKTEVFKNTKYSLHLPQYLSFVFSQIPQSEFTSVGCHTAMWDFTKQAYHHWLENEHLESGLLPSVSANQVAIKDGIPIGPGIHDSSSALVPYLKTIKEPFVLISTGTWCISINPFNEEPLSRRELESDCLNFLSYEGKSVRASRLFSGNEHERQIKHLSSYFEVDSDYYKNVKFDYKVIQALRKTHTQATPDKTDLGQLRECPFVERNLNQFKTFEQAYHQFIMDLVAQQVASTKLVFGKNTPKKIFVDGGFSKNPIFMNLLSEAFFNSEIYASEVAQASALGAALVISEHWSGNTFDDSKLKLSRFF</sequence>
<evidence type="ECO:0000313" key="6">
    <source>
        <dbReference type="EMBL" id="MCP9765979.1"/>
    </source>
</evidence>
<dbReference type="CDD" id="cd07772">
    <property type="entry name" value="ASKHA_NBD_FGGY_NaCK-like"/>
    <property type="match status" value="1"/>
</dbReference>
<evidence type="ECO:0000256" key="2">
    <source>
        <dbReference type="ARBA" id="ARBA00022679"/>
    </source>
</evidence>
<proteinExistence type="inferred from homology"/>
<dbReference type="PANTHER" id="PTHR10196:SF93">
    <property type="entry name" value="L-RHAMNULOKINASE"/>
    <property type="match status" value="1"/>
</dbReference>
<dbReference type="GO" id="GO:0019301">
    <property type="term" value="P:rhamnose catabolic process"/>
    <property type="evidence" value="ECO:0007669"/>
    <property type="project" value="TreeGrafter"/>
</dbReference>
<dbReference type="GO" id="GO:0004370">
    <property type="term" value="F:glycerol kinase activity"/>
    <property type="evidence" value="ECO:0007669"/>
    <property type="project" value="TreeGrafter"/>
</dbReference>
<dbReference type="Pfam" id="PF00370">
    <property type="entry name" value="FGGY_N"/>
    <property type="match status" value="1"/>
</dbReference>
<dbReference type="InterPro" id="IPR018484">
    <property type="entry name" value="FGGY_N"/>
</dbReference>
<evidence type="ECO:0000313" key="7">
    <source>
        <dbReference type="Proteomes" id="UP001204144"/>
    </source>
</evidence>
<keyword evidence="7" id="KW-1185">Reference proteome</keyword>
<dbReference type="SUPFAM" id="SSF53067">
    <property type="entry name" value="Actin-like ATPase domain"/>
    <property type="match status" value="2"/>
</dbReference>
<dbReference type="PANTHER" id="PTHR10196">
    <property type="entry name" value="SUGAR KINASE"/>
    <property type="match status" value="1"/>
</dbReference>
<dbReference type="InterPro" id="IPR043129">
    <property type="entry name" value="ATPase_NBD"/>
</dbReference>